<organism evidence="2 3">
    <name type="scientific">Arenimonas metalli CF5-1</name>
    <dbReference type="NCBI Taxonomy" id="1384056"/>
    <lineage>
        <taxon>Bacteria</taxon>
        <taxon>Pseudomonadati</taxon>
        <taxon>Pseudomonadota</taxon>
        <taxon>Gammaproteobacteria</taxon>
        <taxon>Lysobacterales</taxon>
        <taxon>Lysobacteraceae</taxon>
        <taxon>Arenimonas</taxon>
    </lineage>
</organism>
<proteinExistence type="predicted"/>
<comment type="caution">
    <text evidence="2">The sequence shown here is derived from an EMBL/GenBank/DDBJ whole genome shotgun (WGS) entry which is preliminary data.</text>
</comment>
<dbReference type="AlphaFoldDB" id="A0A091B5B8"/>
<sequence length="97" mass="10269">MARGFLLGHASSARLHYLELALRLLVGAALLVRAPAMPWPQAFTVAGGVLVGTTLVPWRRHQAFARRTVPQALRFLPMLGVASLGLGAGLLYAIVAG</sequence>
<keyword evidence="1" id="KW-0472">Membrane</keyword>
<keyword evidence="3" id="KW-1185">Reference proteome</keyword>
<feature type="transmembrane region" description="Helical" evidence="1">
    <location>
        <begin position="72"/>
        <end position="95"/>
    </location>
</feature>
<evidence type="ECO:0000313" key="3">
    <source>
        <dbReference type="Proteomes" id="UP000029393"/>
    </source>
</evidence>
<dbReference type="EMBL" id="AVCK01000013">
    <property type="protein sequence ID" value="KFN46722.1"/>
    <property type="molecule type" value="Genomic_DNA"/>
</dbReference>
<evidence type="ECO:0000256" key="1">
    <source>
        <dbReference type="SAM" id="Phobius"/>
    </source>
</evidence>
<keyword evidence="1" id="KW-0812">Transmembrane</keyword>
<reference evidence="2 3" key="1">
    <citation type="submission" date="2013-09" db="EMBL/GenBank/DDBJ databases">
        <title>Genome sequencing of Arenimonas metalli.</title>
        <authorList>
            <person name="Chen F."/>
            <person name="Wang G."/>
        </authorList>
    </citation>
    <scope>NUCLEOTIDE SEQUENCE [LARGE SCALE GENOMIC DNA]</scope>
    <source>
        <strain evidence="2 3">CF5-1</strain>
    </source>
</reference>
<accession>A0A091B5B8</accession>
<evidence type="ECO:0000313" key="2">
    <source>
        <dbReference type="EMBL" id="KFN46722.1"/>
    </source>
</evidence>
<dbReference type="PATRIC" id="fig|1384056.3.peg.1110"/>
<dbReference type="STRING" id="1384056.N787_09405"/>
<name>A0A091B5B8_9GAMM</name>
<protein>
    <submittedName>
        <fullName evidence="2">Uncharacterized protein</fullName>
    </submittedName>
</protein>
<feature type="transmembrane region" description="Helical" evidence="1">
    <location>
        <begin position="42"/>
        <end position="60"/>
    </location>
</feature>
<keyword evidence="1" id="KW-1133">Transmembrane helix</keyword>
<gene>
    <name evidence="2" type="ORF">N787_09405</name>
</gene>
<dbReference type="Proteomes" id="UP000029393">
    <property type="component" value="Unassembled WGS sequence"/>
</dbReference>